<name>A0AAQ1R217_9PSED</name>
<feature type="domain" description="Bacterial Ig-like" evidence="2">
    <location>
        <begin position="2365"/>
        <end position="2457"/>
    </location>
</feature>
<feature type="domain" description="Bacterial Ig-like" evidence="2">
    <location>
        <begin position="277"/>
        <end position="363"/>
    </location>
</feature>
<feature type="domain" description="Bacterial Ig-like" evidence="2">
    <location>
        <begin position="1012"/>
        <end position="1095"/>
    </location>
</feature>
<sequence length="3380" mass="349841">MTDKNWNDDQDRPQASLPFAQDASAGQDAPAPRADKPQFLIEDDIGTLKGVVESGGYTNDKTPTFKGSGLTVGQEVFIRVVLESGEVQELGSVVVRKNGTWALDIDMPFQDGVVDFYITVDGVDSDLYRVTFDSQAPEPVELEEPLQVLAGERPLAMDGGQVQANAQPSFVGKFAGQASEADMHAVLLEIHYGKQVATVTAEIGSDGTWRCDWPEGLAEQEGDYTLKFFMIDAAGNVYTERGQYKSFQQLELTLDLTPPGDDAVVSFTLHDDFGPVTGAIAAGGKTDDTTPRLEGQVANAAANGVKWVEILLDGNVLARVLVDEQGNWEYTPDALASGAHRFEVFPLDAAENYGKSASIDFEVAGPDVPPLSLPVIEEIRDDQGSVSGLLNDGDVTDDTSLSLKGHAEAGNLVLLYVDGELAASVVAEQDGSWSVELPLAGDGEHVIIAKAQDDFGRHSDETAPVSITLDTIAPEQPGMVDAQDNTGAITGPIEPGSVTDETQPTLSGSGEPGDTVSILDNGEVIGTVVIDENGQWEFTPEQPLEEGDHSISVVITDPAGNASEPSESLDFSVDSSVPAMVIDHLELQDDFGPVVGAIANGSSTDDATPTVVGHVEGEAAWVEIYDGETLLGTALVDGDGNWSFQAPELESGEHSISARPVSAIGQEGETSDSIGFTLVGDETPLPQLPVIDEILDDQGTFTGLLNDGDLTDDASLSLKGSAEAGKLVLLYVNGELAASVVAEQDGSWSVELPLVGDGEQVITAKAQDDAGRHSDETTPVSITLDATAPDKPEQVGADDNEGVVQGPITQHGATNDNTPEFSGQAEPGSTVIISDNGMPLGSVVADAQGNWSYTPEPPLADGSHSITVQAQDAAGNLSEPSDALEFSVWSEAPQVSIDHALDDVEPGLENVANGGVTNDLQPTLVGTATAGALVVLSEAGLVLGSAVADAEGNWSITLDRNQSEGSHTYTAEVRCATGEFAQADFVLVIDNNAPDRPILDAVLDNAGLVQGALASGDTTDDATPTLQGGEAEPNGLVKVYDNGTLVGSTLADENGDWSLELPELADGAHSLTVTSSDAAGNESKPTRPFELTVDTAVADLVIDSIELVDDFGEVQGLIADGGKTDDTTPLLQGHVEGTNAAYVEIYDGETLLGTAAVDAQGNWSFQSPELESGEYAFSAVPVDSLGKTGEASETIRFEVVGPEVALPNAPAISEIRDDQGSVSGLLNDGDVTDDTSLTVNGSADAGNLVLLYVNGELVASTTADEQGNWTAELPLAGDGEQVITAKAQDEAGRHSDETAPVSVILDTTAPEQPGMVTAEDNTGAITGPIEPGSVTDETQPTLSGSGEPGDTVSILDNGEVIGTVVIDENGQWAFTPEQPLEEGDHSISVVITDPAGNASEPSESLDFSVDTSVAPMVIDRIELQDDFGPVVGAIANGSSTDDATPTVVGHVEGEAAWVEIYDGETLLGTALVDAEGNWSFQAPELESGEHSISARPVSAIGQVGEVSDSIAFTLVGEETDLPQPPVIDEIRDDVGSITGLLNDGDVTDDTSLSLKGTAEAGNLVLLYVNGELAASVVADEQGNWTAELPLVGDGEQVITAKAQDAAGRHSEETAAVSVTLDTTAPEQPGMVIAEDSTGPVTGPIEPGSVTDETQPTLSGSGEPGDTVSILDNGEEIGTATVDENGNWTFTPEQPLEDGDHSISVVITDAAGNVGEPSEALDFVVDSTPAFVTIDMALDQVESITGEVANGGVTNDRQPTLVGTATPGALVIISEAGFVLGSVVADTEGNWSLRLSVGQSDDEHHYTAEVQSATGATAQAEFSLVIDTKAPDRPILDAVLDNAGLLQGALASGDTTDDATPTLQGSEAEPNGLVKVYDNDVLVGSTLADENGDWSLELPELADGAHSLTVTSSDVAGNESKPTRPFELTVDTAVANLVIDSIELVDDFGPLTGLIADGDKTDDTTPLLQGHVEGEAKYVEVYDGETLLGTAAVDAQGNWSFQAPELESGEHAFSAVPVDALGKTGEASESIRFEVVGPEVAQPEAPVISEILDDQGSVSGLLNDGDVTDDTSLTVNGSATAGDLVLLYVDGELAASVVADEQGNWTAELPLAGDGEHAITAKAQDPAGRHSEETAAVSVILDTTAPEQPGMVTAEDNTGAITGPIEPGSVTDETQPTLSGSGEPGDTVSVLDNGEVIGTVVIDENGQWEFTPEQPLEEGDHSISVVITDPAGNASEPSESLDFSVDSSVAPMLIDRIELIDDVDPVTGAIVNGDSTDDTAPLVQGHVEGEAAWVEIYDGETLLGTALVDGDGNWSFQAPELESGEHSISARPVNAIGQVGEASESIGFTVVGEETPLPQPPVIDEIRDDLGSVTGLLNDGDVTDDTSLTVNGSADAGNLVLLYVNGELVASTTADEQGNWSAELPLAGDGEHAITAKAQDAAGRHSDETTPVSVILDTTAPEQPGMVTAEDNTGAITGPIEPGSVTDETQPTLSGSGEPGDTVSILDNGEVIGTAVIDENGQWEFTPEQPLEEGDHSLSVVVTDPAGNASEPSESLDFSVDSSVPAMVIDRIELLDDFGPVVGAIANGSSTDDATPLVQGHVEGEATYVEVYDGETLLGTAAVDAEGNWSFQAPELASGEHAISVRPVNAIGQIGEASDSIAFTLVGEETDLPQPPVIDEIRDDLGSVTGLLNDGDVTDDTSLSLKGTADAGNLVLLYVGGVLAASAVADENGNWSAELPLSGDGEQVITAKAQDAAGRHSDETTPVSVILDTTAPEQPGMVTAEDNTGAITGPIEPGSVTDETQPTLSGSGEPGDTVSILDNGEVIGTVVIDENGQWEFTPEQPLEEGDHSLSVVVTDPAGNASEPSESLDFTVQAQVPTLSLDSVYDDVEGILGEIAQGGLTNDAQPMLSGTAGNGAVRVLIHDGQTLLGSALVDGDGNWQFELPELADGEYNLSLVAETASGTPSESLEWSFTVDTQAPEAVTALDLVDDEPLITGTIEQSGLTNDATPTFSGQAIGAKWVNIYDGSLLIASVSVDAEGNWSFTPEEALYEGAHRFSAAAVDEAGNEGERSVGWNFTVDVTAPGRVTNLGLYDMIGPNPETDWGDVPKGGKTDDPWPNFYGQVDTFGVKYVYVYDDGKFLGSATVNQTTLEWAFEPRLPLQSGKHSLQACAVDEAGNMGPLSEPWDFTIALPIAADPSIINVRDDVAGVYLQKEDFTEDVTLTVKGSSPLGTTVTLYANGVAVGSQTVDEDGYWYITTSDLSLLANPDGSVSLVAAAEGLAPTGPFTIFLEDSVLQPQVLAEPLGGEEALMAGLFAALELHQEPVAQAQPLSLQGLLQAPAGAQAPGVAATPPAAEAPVPDSVLVKQDLLALQQQQLV</sequence>
<dbReference type="Proteomes" id="UP000183385">
    <property type="component" value="Unassembled WGS sequence"/>
</dbReference>
<feature type="domain" description="Bacterial Ig-like" evidence="2">
    <location>
        <begin position="379"/>
        <end position="471"/>
    </location>
</feature>
<feature type="region of interest" description="Disordered" evidence="1">
    <location>
        <begin position="2463"/>
        <end position="2500"/>
    </location>
</feature>
<feature type="domain" description="Bacterial Ig-like" evidence="2">
    <location>
        <begin position="1214"/>
        <end position="1307"/>
    </location>
</feature>
<feature type="domain" description="Bacterial Ig-like" evidence="2">
    <location>
        <begin position="2472"/>
        <end position="2560"/>
    </location>
</feature>
<dbReference type="NCBIfam" id="NF033510">
    <property type="entry name" value="Ca_tandemer"/>
    <property type="match status" value="22"/>
</dbReference>
<dbReference type="RefSeq" id="WP_083426885.1">
    <property type="nucleotide sequence ID" value="NZ_FOLS01000063.1"/>
</dbReference>
<evidence type="ECO:0000313" key="3">
    <source>
        <dbReference type="EMBL" id="SFE07642.1"/>
    </source>
</evidence>
<feature type="region of interest" description="Disordered" evidence="1">
    <location>
        <begin position="492"/>
        <end position="515"/>
    </location>
</feature>
<feature type="compositionally biased region" description="Polar residues" evidence="1">
    <location>
        <begin position="499"/>
        <end position="508"/>
    </location>
</feature>
<feature type="domain" description="Bacterial Ig-like" evidence="2">
    <location>
        <begin position="487"/>
        <end position="574"/>
    </location>
</feature>
<dbReference type="InterPro" id="IPR044016">
    <property type="entry name" value="Big_13"/>
</dbReference>
<feature type="domain" description="Bacterial Ig-like" evidence="2">
    <location>
        <begin position="2787"/>
        <end position="2874"/>
    </location>
</feature>
<feature type="compositionally biased region" description="Polar residues" evidence="1">
    <location>
        <begin position="2800"/>
        <end position="2809"/>
    </location>
</feature>
<reference evidence="3 4" key="1">
    <citation type="submission" date="2016-10" db="EMBL/GenBank/DDBJ databases">
        <authorList>
            <person name="Varghese N."/>
            <person name="Submissions S."/>
        </authorList>
    </citation>
    <scope>NUCLEOTIDE SEQUENCE [LARGE SCALE GENOMIC DNA]</scope>
    <source>
        <strain evidence="3 4">LMG 18378</strain>
    </source>
</reference>
<dbReference type="InterPro" id="IPR013783">
    <property type="entry name" value="Ig-like_fold"/>
</dbReference>
<proteinExistence type="predicted"/>
<evidence type="ECO:0000256" key="1">
    <source>
        <dbReference type="SAM" id="MobiDB-lite"/>
    </source>
</evidence>
<dbReference type="EMBL" id="FOLS01000063">
    <property type="protein sequence ID" value="SFE07642.1"/>
    <property type="molecule type" value="Genomic_DNA"/>
</dbReference>
<dbReference type="Pfam" id="PF19077">
    <property type="entry name" value="Big_13"/>
    <property type="match status" value="24"/>
</dbReference>
<evidence type="ECO:0000259" key="2">
    <source>
        <dbReference type="Pfam" id="PF19077"/>
    </source>
</evidence>
<feature type="domain" description="Bacterial Ig-like" evidence="2">
    <location>
        <begin position="2997"/>
        <end position="3081"/>
    </location>
</feature>
<feature type="domain" description="Bacterial Ig-like" evidence="2">
    <location>
        <begin position="1954"/>
        <end position="2033"/>
    </location>
</feature>
<feature type="domain" description="Bacterial Ig-like" evidence="2">
    <location>
        <begin position="2157"/>
        <end position="2245"/>
    </location>
</feature>
<feature type="domain" description="Bacterial Ig-like" evidence="2">
    <location>
        <begin position="698"/>
        <end position="785"/>
    </location>
</feature>
<dbReference type="Gene3D" id="3.30.420.430">
    <property type="match status" value="11"/>
</dbReference>
<feature type="domain" description="Bacterial Ig-like" evidence="2">
    <location>
        <begin position="2053"/>
        <end position="2142"/>
    </location>
</feature>
<organism evidence="3 4">
    <name type="scientific">Pseudomonas citronellolis</name>
    <dbReference type="NCBI Taxonomy" id="53408"/>
    <lineage>
        <taxon>Bacteria</taxon>
        <taxon>Pseudomonadati</taxon>
        <taxon>Pseudomonadota</taxon>
        <taxon>Gammaproteobacteria</taxon>
        <taxon>Pseudomonadales</taxon>
        <taxon>Pseudomonadaceae</taxon>
        <taxon>Pseudomonas</taxon>
    </lineage>
</organism>
<feature type="compositionally biased region" description="Basic and acidic residues" evidence="1">
    <location>
        <begin position="1"/>
        <end position="12"/>
    </location>
</feature>
<protein>
    <submittedName>
        <fullName evidence="3">Ig-like domain (Group 3)</fullName>
    </submittedName>
</protein>
<feature type="domain" description="Bacterial Ig-like" evidence="2">
    <location>
        <begin position="1322"/>
        <end position="1411"/>
    </location>
</feature>
<feature type="compositionally biased region" description="Polar residues" evidence="1">
    <location>
        <begin position="1650"/>
        <end position="1659"/>
    </location>
</feature>
<feature type="region of interest" description="Disordered" evidence="1">
    <location>
        <begin position="1622"/>
        <end position="1665"/>
    </location>
</feature>
<feature type="compositionally biased region" description="Polar residues" evidence="1">
    <location>
        <begin position="1335"/>
        <end position="1344"/>
    </location>
</feature>
<feature type="region of interest" description="Disordered" evidence="1">
    <location>
        <begin position="1"/>
        <end position="36"/>
    </location>
</feature>
<feature type="compositionally biased region" description="Polar residues" evidence="1">
    <location>
        <begin position="2170"/>
        <end position="2179"/>
    </location>
</feature>
<feature type="region of interest" description="Disordered" evidence="1">
    <location>
        <begin position="2778"/>
        <end position="2815"/>
    </location>
</feature>
<feature type="domain" description="Bacterial Ig-like" evidence="2">
    <location>
        <begin position="914"/>
        <end position="990"/>
    </location>
</feature>
<feature type="domain" description="Bacterial Ig-like" evidence="2">
    <location>
        <begin position="1122"/>
        <end position="1197"/>
    </location>
</feature>
<accession>A0AAQ1R217</accession>
<feature type="domain" description="Bacterial Ig-like" evidence="2">
    <location>
        <begin position="1530"/>
        <end position="1622"/>
    </location>
</feature>
<feature type="domain" description="Bacterial Ig-like" evidence="2">
    <location>
        <begin position="811"/>
        <end position="887"/>
    </location>
</feature>
<feature type="domain" description="Bacterial Ig-like" evidence="2">
    <location>
        <begin position="2896"/>
        <end position="2978"/>
    </location>
</feature>
<comment type="caution">
    <text evidence="3">The sequence shown here is derived from an EMBL/GenBank/DDBJ whole genome shotgun (WGS) entry which is preliminary data.</text>
</comment>
<feature type="region of interest" description="Disordered" evidence="1">
    <location>
        <begin position="2148"/>
        <end position="2187"/>
    </location>
</feature>
<feature type="region of interest" description="Disordered" evidence="1">
    <location>
        <begin position="1324"/>
        <end position="1352"/>
    </location>
</feature>
<keyword evidence="4" id="KW-1185">Reference proteome</keyword>
<feature type="domain" description="Bacterial Ig-like" evidence="2">
    <location>
        <begin position="1739"/>
        <end position="1827"/>
    </location>
</feature>
<feature type="compositionally biased region" description="Polar residues" evidence="1">
    <location>
        <begin position="2485"/>
        <end position="2494"/>
    </location>
</feature>
<feature type="domain" description="Bacterial Ig-like" evidence="2">
    <location>
        <begin position="2586"/>
        <end position="2662"/>
    </location>
</feature>
<gene>
    <name evidence="3" type="ORF">SAMN05216577_1631</name>
</gene>
<feature type="domain" description="Bacterial Ig-like" evidence="2">
    <location>
        <begin position="1848"/>
        <end position="1931"/>
    </location>
</feature>
<feature type="domain" description="Bacterial Ig-like" evidence="2">
    <location>
        <begin position="1645"/>
        <end position="1725"/>
    </location>
</feature>
<evidence type="ECO:0000313" key="4">
    <source>
        <dbReference type="Proteomes" id="UP000183385"/>
    </source>
</evidence>
<dbReference type="Gene3D" id="2.60.40.10">
    <property type="entry name" value="Immunoglobulins"/>
    <property type="match status" value="17"/>
</dbReference>
<feature type="domain" description="Bacterial Ig-like" evidence="2">
    <location>
        <begin position="2680"/>
        <end position="2772"/>
    </location>
</feature>